<protein>
    <submittedName>
        <fullName evidence="1">Uncharacterized protein</fullName>
    </submittedName>
</protein>
<dbReference type="EMBL" id="LR721781">
    <property type="protein sequence ID" value="VVW17817.1"/>
    <property type="molecule type" value="Genomic_DNA"/>
</dbReference>
<organism evidence="1">
    <name type="scientific">Nymphaea colorata</name>
    <name type="common">pocket water lily</name>
    <dbReference type="NCBI Taxonomy" id="210225"/>
    <lineage>
        <taxon>Eukaryota</taxon>
        <taxon>Viridiplantae</taxon>
        <taxon>Streptophyta</taxon>
        <taxon>Embryophyta</taxon>
        <taxon>Tracheophyta</taxon>
        <taxon>Spermatophyta</taxon>
        <taxon>Magnoliopsida</taxon>
        <taxon>Nymphaeales</taxon>
        <taxon>Nymphaeaceae</taxon>
        <taxon>Nymphaea</taxon>
    </lineage>
</organism>
<dbReference type="AlphaFoldDB" id="A0A5K1BP86"/>
<proteinExistence type="predicted"/>
<evidence type="ECO:0000313" key="2">
    <source>
        <dbReference type="EMBL" id="VVW17817.1"/>
    </source>
</evidence>
<accession>A0A5K1BP86</accession>
<name>A0A5K1BP86_9MAGN</name>
<dbReference type="Gramene" id="NC3G0223500.1">
    <property type="protein sequence ID" value="NC3G0223500.1:cds"/>
    <property type="gene ID" value="NC3G0223500"/>
</dbReference>
<reference evidence="1" key="1">
    <citation type="submission" date="2019-09" db="EMBL/GenBank/DDBJ databases">
        <authorList>
            <person name="Zhang L."/>
        </authorList>
    </citation>
    <scope>NUCLEOTIDE SEQUENCE</scope>
</reference>
<dbReference type="Pfam" id="PF03321">
    <property type="entry name" value="GH3"/>
    <property type="match status" value="1"/>
</dbReference>
<evidence type="ECO:0000313" key="1">
    <source>
        <dbReference type="EMBL" id="VVW17803.1"/>
    </source>
</evidence>
<gene>
    <name evidence="1" type="ORF">NYM_LOCUS15651</name>
    <name evidence="2" type="ORF">NYM_LOCUS15655</name>
</gene>
<dbReference type="EMBL" id="LR721781">
    <property type="protein sequence ID" value="VVW17803.1"/>
    <property type="molecule type" value="Genomic_DNA"/>
</dbReference>
<dbReference type="Gramene" id="NC3G0223460.1">
    <property type="protein sequence ID" value="NC3G0223460.1:cds"/>
    <property type="gene ID" value="NC3G0223460"/>
</dbReference>
<sequence>MFREHAGCTRRPVDKPRPHRLLQERTLQVQKVQPLPGPHQPNRGHPLVRLLTEAILSSDSFQSMYSQMLCGLLQHQVVLRVYAVFA</sequence>